<dbReference type="PANTHER" id="PTHR33221">
    <property type="entry name" value="WINGED HELIX-TURN-HELIX TRANSCRIPTIONAL REGULATOR, RRF2 FAMILY"/>
    <property type="match status" value="1"/>
</dbReference>
<dbReference type="OrthoDB" id="213028at2"/>
<accession>F4LNI1</accession>
<dbReference type="AlphaFoldDB" id="F4LNI1"/>
<dbReference type="PANTHER" id="PTHR33221:SF15">
    <property type="entry name" value="HTH-TYPE TRANSCRIPTIONAL REGULATOR YWGB-RELATED"/>
    <property type="match status" value="1"/>
</dbReference>
<dbReference type="EMBL" id="CP002696">
    <property type="protein sequence ID" value="AEE15835.1"/>
    <property type="molecule type" value="Genomic_DNA"/>
</dbReference>
<dbReference type="InterPro" id="IPR000944">
    <property type="entry name" value="Tscrpt_reg_Rrf2"/>
</dbReference>
<reference evidence="2" key="1">
    <citation type="submission" date="2011-04" db="EMBL/GenBank/DDBJ databases">
        <title>The complete genome of Treponema brennaborense DSM 12168.</title>
        <authorList>
            <person name="Lucas S."/>
            <person name="Han J."/>
            <person name="Lapidus A."/>
            <person name="Bruce D."/>
            <person name="Goodwin L."/>
            <person name="Pitluck S."/>
            <person name="Peters L."/>
            <person name="Kyrpides N."/>
            <person name="Mavromatis K."/>
            <person name="Ivanova N."/>
            <person name="Mikhailova N."/>
            <person name="Pagani I."/>
            <person name="Teshima H."/>
            <person name="Detter J.C."/>
            <person name="Tapia R."/>
            <person name="Han C."/>
            <person name="Land M."/>
            <person name="Hauser L."/>
            <person name="Markowitz V."/>
            <person name="Cheng J.-F."/>
            <person name="Hugenholtz P."/>
            <person name="Woyke T."/>
            <person name="Wu D."/>
            <person name="Gronow S."/>
            <person name="Wellnitz S."/>
            <person name="Brambilla E."/>
            <person name="Klenk H.-P."/>
            <person name="Eisen J.A."/>
        </authorList>
    </citation>
    <scope>NUCLEOTIDE SEQUENCE [LARGE SCALE GENOMIC DNA]</scope>
    <source>
        <strain evidence="2">DSM 12168 / CIP 105900 / DD5/3</strain>
    </source>
</reference>
<sequence length="140" mass="14945">MTSDFCIAVHALVYLSHKNGVLSSDALAENICTNPVRIRKVLSKLAGAALVETKEGADGGYRFTGDAAHVTLADVAGILNVDFTVMNWRSGSIDKPCLISSGMAAAMDTIMADLNACCLERLRRITVADIELNLTGKKPY</sequence>
<dbReference type="Proteomes" id="UP000006546">
    <property type="component" value="Chromosome"/>
</dbReference>
<dbReference type="InterPro" id="IPR036390">
    <property type="entry name" value="WH_DNA-bd_sf"/>
</dbReference>
<dbReference type="eggNOG" id="COG1959">
    <property type="taxonomic scope" value="Bacteria"/>
</dbReference>
<dbReference type="Gene3D" id="1.10.10.10">
    <property type="entry name" value="Winged helix-like DNA-binding domain superfamily/Winged helix DNA-binding domain"/>
    <property type="match status" value="1"/>
</dbReference>
<dbReference type="STRING" id="906968.Trebr_0388"/>
<dbReference type="RefSeq" id="WP_013757554.1">
    <property type="nucleotide sequence ID" value="NC_015500.1"/>
</dbReference>
<dbReference type="HOGENOM" id="CLU_107144_4_3_12"/>
<dbReference type="SUPFAM" id="SSF46785">
    <property type="entry name" value="Winged helix' DNA-binding domain"/>
    <property type="match status" value="1"/>
</dbReference>
<dbReference type="GO" id="GO:0005829">
    <property type="term" value="C:cytosol"/>
    <property type="evidence" value="ECO:0007669"/>
    <property type="project" value="TreeGrafter"/>
</dbReference>
<dbReference type="InterPro" id="IPR036388">
    <property type="entry name" value="WH-like_DNA-bd_sf"/>
</dbReference>
<evidence type="ECO:0000313" key="1">
    <source>
        <dbReference type="EMBL" id="AEE15835.1"/>
    </source>
</evidence>
<evidence type="ECO:0000313" key="2">
    <source>
        <dbReference type="Proteomes" id="UP000006546"/>
    </source>
</evidence>
<dbReference type="KEGG" id="tbe:Trebr_0388"/>
<dbReference type="GO" id="GO:0003700">
    <property type="term" value="F:DNA-binding transcription factor activity"/>
    <property type="evidence" value="ECO:0007669"/>
    <property type="project" value="TreeGrafter"/>
</dbReference>
<dbReference type="PROSITE" id="PS51197">
    <property type="entry name" value="HTH_RRF2_2"/>
    <property type="match status" value="1"/>
</dbReference>
<protein>
    <submittedName>
        <fullName evidence="1">Transcriptional regulator, BadM/Rrf2 family</fullName>
    </submittedName>
</protein>
<gene>
    <name evidence="1" type="ordered locus">Trebr_0388</name>
</gene>
<organism evidence="1 2">
    <name type="scientific">Treponema brennaborense (strain DSM 12168 / CIP 105900 / DD5/3)</name>
    <dbReference type="NCBI Taxonomy" id="906968"/>
    <lineage>
        <taxon>Bacteria</taxon>
        <taxon>Pseudomonadati</taxon>
        <taxon>Spirochaetota</taxon>
        <taxon>Spirochaetia</taxon>
        <taxon>Spirochaetales</taxon>
        <taxon>Treponemataceae</taxon>
        <taxon>Treponema</taxon>
    </lineage>
</organism>
<name>F4LNI1_TREBD</name>
<dbReference type="Pfam" id="PF02082">
    <property type="entry name" value="Rrf2"/>
    <property type="match status" value="1"/>
</dbReference>
<proteinExistence type="predicted"/>
<keyword evidence="2" id="KW-1185">Reference proteome</keyword>